<organism evidence="6 7">
    <name type="scientific">Trametes pubescens</name>
    <name type="common">White-rot fungus</name>
    <dbReference type="NCBI Taxonomy" id="154538"/>
    <lineage>
        <taxon>Eukaryota</taxon>
        <taxon>Fungi</taxon>
        <taxon>Dikarya</taxon>
        <taxon>Basidiomycota</taxon>
        <taxon>Agaricomycotina</taxon>
        <taxon>Agaricomycetes</taxon>
        <taxon>Polyporales</taxon>
        <taxon>Polyporaceae</taxon>
        <taxon>Trametes</taxon>
    </lineage>
</organism>
<evidence type="ECO:0000256" key="1">
    <source>
        <dbReference type="ARBA" id="ARBA00005234"/>
    </source>
</evidence>
<proteinExistence type="inferred from homology"/>
<feature type="region of interest" description="Disordered" evidence="4">
    <location>
        <begin position="440"/>
        <end position="462"/>
    </location>
</feature>
<dbReference type="InterPro" id="IPR038765">
    <property type="entry name" value="Papain-like_cys_pep_sf"/>
</dbReference>
<dbReference type="PROSITE" id="PS50600">
    <property type="entry name" value="ULP_PROTEASE"/>
    <property type="match status" value="1"/>
</dbReference>
<dbReference type="EMBL" id="MNAD01001472">
    <property type="protein sequence ID" value="OJT05301.1"/>
    <property type="molecule type" value="Genomic_DNA"/>
</dbReference>
<comment type="caution">
    <text evidence="6">The sequence shown here is derived from an EMBL/GenBank/DDBJ whole genome shotgun (WGS) entry which is preliminary data.</text>
</comment>
<evidence type="ECO:0000313" key="7">
    <source>
        <dbReference type="Proteomes" id="UP000184267"/>
    </source>
</evidence>
<feature type="compositionally biased region" description="Acidic residues" evidence="4">
    <location>
        <begin position="440"/>
        <end position="459"/>
    </location>
</feature>
<feature type="region of interest" description="Disordered" evidence="4">
    <location>
        <begin position="1426"/>
        <end position="1486"/>
    </location>
</feature>
<keyword evidence="7" id="KW-1185">Reference proteome</keyword>
<gene>
    <name evidence="6" type="ORF">TRAPUB_3891</name>
</gene>
<feature type="domain" description="Ubiquitin-like protease family profile" evidence="5">
    <location>
        <begin position="162"/>
        <end position="323"/>
    </location>
</feature>
<comment type="similarity">
    <text evidence="1">Belongs to the peptidase C48 family.</text>
</comment>
<dbReference type="STRING" id="154538.A0A1M2VCB8"/>
<dbReference type="Proteomes" id="UP000184267">
    <property type="component" value="Unassembled WGS sequence"/>
</dbReference>
<feature type="region of interest" description="Disordered" evidence="4">
    <location>
        <begin position="392"/>
        <end position="423"/>
    </location>
</feature>
<evidence type="ECO:0000256" key="4">
    <source>
        <dbReference type="SAM" id="MobiDB-lite"/>
    </source>
</evidence>
<sequence length="1529" mass="169811">MVSPPPPLLKAYCLPPDLPVSVLLQWPHIALRPGSRKFSLPPSEWLCSEKPTVTEVPVNGLLLPSSSICWALEPLLQSNKNSEGICSVQHPTSERDYLPSWIIPVWKGADEMLRMQQFWRERLAWLDRTAKAESWTEDLLRTSKERVHSTPWSAGSLSLQRGMVSMAHLARLLLSDKWLDDEVLDCLGDVFRMDLETQAADTSLIATAHLRTCLTNPQSGVARYYEDKLVSGPLTRLFMPCNINNIHWIPVEVDTAQDTISLGDSKPGISQAHIPALLRELRGWLDRVLPGRTWTINMTALETGLQQDSSSCGIATINAIERRIRPGATKWSPHAPGKARARYFSRCVEAGKQRDSESSDSAANTTALSIKAEVDTLFMLVSSEFGAAPTAVAAHTDESGDGAHTTIQPNSEPCARTTTGTQQRKPAALLFSDLLKSDSDTSESEAELSEPSESDDNGEDLGSLLRSLKDRRSVTKPLFATSKISVDVKTRKVDPESEPSWFKTTQFRKFRTKIKADDQRAEFSSHDCRVVHCSRCLKVVTMRTPNDTERWKEHHLSRKCRNAKGNQAFIKNFFQTQQSVKAAQLKAITSVACPGLGFLQDPRIPVYLARTAVESGGAPRREVLKLDILQDHTRSRSRNKLSPKQIHTHVLVQERAQAKWLNHPTNGVVTSVKCQKRGRVSSSGEVIPCSECNKLTHFKIFLNALRKPTPAPGRAKFTPKAFRNPVTGETYLRHCDVQELMEMDKSKFPWKVLAKRGLQGRYNDRQAFIGMLDTVTIMRAEDRLSKGKKLTNIRYDATYDEVCTTMALLSPRAYATLRAEFGGRGVRSMRKIRARNGQFKSGIEDANFDAAEQWAHALGWDGPFILATDDTKVVAALRSFHDGEQWRLGGVHGSVPSFSSYEELMELGNVEQGELAEKTRAWLLVVPVPGVPPKLIATMPLKSSVSRAELRGWHDEVSSKLASRGLHTVSYNVDGVETERGLTHDLQQEAIAAGRSRTWTFKHPIAGRPLLQLTAPLLENGKPCIMSTDGKHAKKNGRGSVTSGARGIAIGRYLVHFGLLKQVAEGENSPLMKSDIVGVDKQDDRAAARLFSSAVIDYVSRILPDELGLTIYLFIIGEIVDAQQNRALEHSERIKMLWRGRFFLDGWRQHILDHPLYALHTHFISRELYDILSIFINAMLLLIVTHRDYFPDVPLLHWLNSTETCEHFFGCARKIQKDFNFVEWLLMIPKISILMAGELRNKLKGSQEKATAARFGYHHSYFDSRGVDLANLASFPSDDEIEKLINVAHTEAQSLLAIVGINMQALPIVDDKGFAAALAALSSDSIVDGLHEGPEESEDAPLAAHLERLLRGDKDQFLHGTSCLAKDEAMTNLGIHATATVIHDHLKLADVSAESLSQEAEDVNTYQAHIKDVLAAIKSELTERASREQKVSGAVLSSSRGMDKEQTTVPQDAPGAVPSCLDSDVSVPAVDGEPEPEEETHRGPGHDESLAQLLIPLAFGTARSFSFKTLVSERQRHETKEATSAVTYR</sequence>
<protein>
    <recommendedName>
        <fullName evidence="5">Ubiquitin-like protease family profile domain-containing protein</fullName>
    </recommendedName>
</protein>
<evidence type="ECO:0000259" key="5">
    <source>
        <dbReference type="PROSITE" id="PS50600"/>
    </source>
</evidence>
<feature type="compositionally biased region" description="Polar residues" evidence="4">
    <location>
        <begin position="405"/>
        <end position="423"/>
    </location>
</feature>
<keyword evidence="2" id="KW-0645">Protease</keyword>
<dbReference type="GO" id="GO:0006508">
    <property type="term" value="P:proteolysis"/>
    <property type="evidence" value="ECO:0007669"/>
    <property type="project" value="UniProtKB-KW"/>
</dbReference>
<evidence type="ECO:0000256" key="2">
    <source>
        <dbReference type="ARBA" id="ARBA00022670"/>
    </source>
</evidence>
<accession>A0A1M2VCB8</accession>
<dbReference type="SUPFAM" id="SSF54001">
    <property type="entry name" value="Cysteine proteinases"/>
    <property type="match status" value="1"/>
</dbReference>
<name>A0A1M2VCB8_TRAPU</name>
<dbReference type="OrthoDB" id="3268677at2759"/>
<dbReference type="OMA" id="CNINNIH"/>
<dbReference type="InterPro" id="IPR003653">
    <property type="entry name" value="Peptidase_C48_C"/>
</dbReference>
<reference evidence="6 7" key="1">
    <citation type="submission" date="2016-10" db="EMBL/GenBank/DDBJ databases">
        <title>Genome sequence of the basidiomycete white-rot fungus Trametes pubescens.</title>
        <authorList>
            <person name="Makela M.R."/>
            <person name="Granchi Z."/>
            <person name="Peng M."/>
            <person name="De Vries R.P."/>
            <person name="Grigoriev I."/>
            <person name="Riley R."/>
            <person name="Hilden K."/>
        </authorList>
    </citation>
    <scope>NUCLEOTIDE SEQUENCE [LARGE SCALE GENOMIC DNA]</scope>
    <source>
        <strain evidence="6 7">FBCC735</strain>
    </source>
</reference>
<dbReference type="GO" id="GO:0008234">
    <property type="term" value="F:cysteine-type peptidase activity"/>
    <property type="evidence" value="ECO:0007669"/>
    <property type="project" value="InterPro"/>
</dbReference>
<dbReference type="GO" id="GO:0019783">
    <property type="term" value="F:ubiquitin-like protein peptidase activity"/>
    <property type="evidence" value="ECO:0007669"/>
    <property type="project" value="UniProtKB-ARBA"/>
</dbReference>
<keyword evidence="3" id="KW-0378">Hydrolase</keyword>
<evidence type="ECO:0000313" key="6">
    <source>
        <dbReference type="EMBL" id="OJT05301.1"/>
    </source>
</evidence>
<dbReference type="Gene3D" id="3.40.395.10">
    <property type="entry name" value="Adenoviral Proteinase, Chain A"/>
    <property type="match status" value="1"/>
</dbReference>
<evidence type="ECO:0000256" key="3">
    <source>
        <dbReference type="ARBA" id="ARBA00022801"/>
    </source>
</evidence>